<evidence type="ECO:0000256" key="2">
    <source>
        <dbReference type="ARBA" id="ARBA00004128"/>
    </source>
</evidence>
<evidence type="ECO:0000256" key="6">
    <source>
        <dbReference type="ARBA" id="ARBA00022989"/>
    </source>
</evidence>
<evidence type="ECO:0000256" key="8">
    <source>
        <dbReference type="ARBA" id="ARBA00031512"/>
    </source>
</evidence>
<feature type="transmembrane region" description="Helical" evidence="9">
    <location>
        <begin position="545"/>
        <end position="564"/>
    </location>
</feature>
<keyword evidence="5" id="KW-0926">Vacuole</keyword>
<evidence type="ECO:0000313" key="12">
    <source>
        <dbReference type="Proteomes" id="UP000077881"/>
    </source>
</evidence>
<dbReference type="SUPFAM" id="SSF53187">
    <property type="entry name" value="Zn-dependent exopeptidases"/>
    <property type="match status" value="1"/>
</dbReference>
<protein>
    <recommendedName>
        <fullName evidence="4">Vacuolar membrane protease</fullName>
    </recommendedName>
    <alternativeName>
        <fullName evidence="8">FXNA-related family protease 1</fullName>
    </alternativeName>
</protein>
<feature type="transmembrane region" description="Helical" evidence="9">
    <location>
        <begin position="405"/>
        <end position="427"/>
    </location>
</feature>
<feature type="transmembrane region" description="Helical" evidence="9">
    <location>
        <begin position="519"/>
        <end position="538"/>
    </location>
</feature>
<evidence type="ECO:0000256" key="7">
    <source>
        <dbReference type="ARBA" id="ARBA00023180"/>
    </source>
</evidence>
<feature type="transmembrane region" description="Helical" evidence="9">
    <location>
        <begin position="461"/>
        <end position="478"/>
    </location>
</feature>
<keyword evidence="6 9" id="KW-1133">Transmembrane helix</keyword>
<dbReference type="InterPro" id="IPR045175">
    <property type="entry name" value="M28_fam"/>
</dbReference>
<keyword evidence="9" id="KW-0812">Transmembrane</keyword>
<name>A0A178A5J4_9BACI</name>
<dbReference type="PANTHER" id="PTHR12147">
    <property type="entry name" value="METALLOPEPTIDASE M28 FAMILY MEMBER"/>
    <property type="match status" value="1"/>
</dbReference>
<dbReference type="InterPro" id="IPR007484">
    <property type="entry name" value="Peptidase_M28"/>
</dbReference>
<dbReference type="Gene3D" id="3.40.630.10">
    <property type="entry name" value="Zn peptidases"/>
    <property type="match status" value="1"/>
</dbReference>
<comment type="similarity">
    <text evidence="3">Belongs to the peptidase M28 family.</text>
</comment>
<feature type="transmembrane region" description="Helical" evidence="9">
    <location>
        <begin position="434"/>
        <end position="455"/>
    </location>
</feature>
<feature type="transmembrane region" description="Helical" evidence="9">
    <location>
        <begin position="12"/>
        <end position="34"/>
    </location>
</feature>
<gene>
    <name evidence="11" type="ORF">ABB05_01845</name>
</gene>
<comment type="caution">
    <text evidence="11">The sequence shown here is derived from an EMBL/GenBank/DDBJ whole genome shotgun (WGS) entry which is preliminary data.</text>
</comment>
<feature type="transmembrane region" description="Helical" evidence="9">
    <location>
        <begin position="360"/>
        <end position="385"/>
    </location>
</feature>
<proteinExistence type="inferred from homology"/>
<keyword evidence="12" id="KW-1185">Reference proteome</keyword>
<dbReference type="PANTHER" id="PTHR12147:SF58">
    <property type="entry name" value="VACUOLAR MEMBRANE PROTEASE"/>
    <property type="match status" value="1"/>
</dbReference>
<dbReference type="GO" id="GO:0008235">
    <property type="term" value="F:metalloexopeptidase activity"/>
    <property type="evidence" value="ECO:0007669"/>
    <property type="project" value="InterPro"/>
</dbReference>
<evidence type="ECO:0000259" key="10">
    <source>
        <dbReference type="Pfam" id="PF04389"/>
    </source>
</evidence>
<reference evidence="11 12" key="1">
    <citation type="submission" date="2015-05" db="EMBL/GenBank/DDBJ databases">
        <title>Comparison of genome.</title>
        <authorList>
            <person name="Zheng Z."/>
            <person name="Sun M."/>
        </authorList>
    </citation>
    <scope>NUCLEOTIDE SEQUENCE [LARGE SCALE GENOMIC DNA]</scope>
    <source>
        <strain evidence="11 12">G25-74</strain>
    </source>
</reference>
<accession>A0A178A5J4</accession>
<dbReference type="AlphaFoldDB" id="A0A178A5J4"/>
<dbReference type="Proteomes" id="UP000077881">
    <property type="component" value="Unassembled WGS sequence"/>
</dbReference>
<dbReference type="Pfam" id="PF04389">
    <property type="entry name" value="Peptidase_M28"/>
    <property type="match status" value="1"/>
</dbReference>
<feature type="domain" description="Peptidase M28" evidence="10">
    <location>
        <begin position="109"/>
        <end position="295"/>
    </location>
</feature>
<evidence type="ECO:0000256" key="4">
    <source>
        <dbReference type="ARBA" id="ARBA00017435"/>
    </source>
</evidence>
<dbReference type="GO" id="GO:0006508">
    <property type="term" value="P:proteolysis"/>
    <property type="evidence" value="ECO:0007669"/>
    <property type="project" value="InterPro"/>
</dbReference>
<dbReference type="OrthoDB" id="9762302at2"/>
<feature type="transmembrane region" description="Helical" evidence="9">
    <location>
        <begin position="333"/>
        <end position="353"/>
    </location>
</feature>
<evidence type="ECO:0000256" key="3">
    <source>
        <dbReference type="ARBA" id="ARBA00010918"/>
    </source>
</evidence>
<comment type="subcellular location">
    <subcellularLocation>
        <location evidence="2">Vacuole membrane</location>
        <topology evidence="2">Multi-pass membrane protein</topology>
    </subcellularLocation>
</comment>
<dbReference type="EMBL" id="LDJR01000011">
    <property type="protein sequence ID" value="OAK75476.1"/>
    <property type="molecule type" value="Genomic_DNA"/>
</dbReference>
<feature type="transmembrane region" description="Helical" evidence="9">
    <location>
        <begin position="490"/>
        <end position="513"/>
    </location>
</feature>
<dbReference type="GO" id="GO:0005774">
    <property type="term" value="C:vacuolar membrane"/>
    <property type="evidence" value="ECO:0007669"/>
    <property type="project" value="UniProtKB-SubCell"/>
</dbReference>
<evidence type="ECO:0000256" key="1">
    <source>
        <dbReference type="ARBA" id="ARBA00003273"/>
    </source>
</evidence>
<evidence type="ECO:0000313" key="11">
    <source>
        <dbReference type="EMBL" id="OAK75476.1"/>
    </source>
</evidence>
<keyword evidence="9" id="KW-0472">Membrane</keyword>
<organism evidence="11 12">
    <name type="scientific">Lederbergia galactosidilytica</name>
    <dbReference type="NCBI Taxonomy" id="217031"/>
    <lineage>
        <taxon>Bacteria</taxon>
        <taxon>Bacillati</taxon>
        <taxon>Bacillota</taxon>
        <taxon>Bacilli</taxon>
        <taxon>Bacillales</taxon>
        <taxon>Bacillaceae</taxon>
        <taxon>Lederbergia</taxon>
    </lineage>
</organism>
<evidence type="ECO:0000256" key="5">
    <source>
        <dbReference type="ARBA" id="ARBA00022554"/>
    </source>
</evidence>
<dbReference type="PATRIC" id="fig|217031.6.peg.396"/>
<evidence type="ECO:0000256" key="9">
    <source>
        <dbReference type="SAM" id="Phobius"/>
    </source>
</evidence>
<comment type="function">
    <text evidence="1">May be involved in vacuolar sorting and osmoregulation.</text>
</comment>
<keyword evidence="7" id="KW-0325">Glycoprotein</keyword>
<sequence>MRMSKNKSRKRLPFYGLLAILIFLFGIVIGLTPLQAPDKDKAKPSEVSFESTWGFLENIAQKPHPVGSDEHERVKNDLIQTIEEMGLDVEVQDTIVHKPEFERATRVQNILTKMEGADSSGTVMLAAHYDSTFVSPGASDDGYGVAALLETARILKDKSLKNDVIMLITDGEELGLLGAHAFVNEHPWAKDVNVVLNFEARGINGATVMFETSGGNGALIKEFQKATSSPASNSFLKEVYDVMPNGTDLTEFVGSGMQGLNFASAQSFNSYHTTIDSLAFVDKNTLMHHATYAYELATHFGNIDLKKFDHQSEKNAVYFNPFAQTFVSYSENLVIPLLIVTFIGLMATVIHGIRRKLVSVLGALIGFLLFLVSLAFAYSISLFAFKLVTFFAEDVSWLLEFDQHIASIYLIGFLLITAAVLILFIYVVQKKIGAFQVVTGALIGWYLLASVSSFLMTGASYLFVWPLIFSLIGTNLVFWKDKTFSTENNVLLYSAFLVPGIVLFTFLVFSMYIALTITVIHIVMTVAAFSLMLFVPVFARLKGSWKYAIALLLLGISIVTYQTIAVEATSEHPIGNQVYYMADGDLEKAIWGIESKPDSFTKQFVADESQFDDHPLPSFTYGEMYTADAPYYDTNLPQSEFISDVTKDGWRTITLEIAAPNAIAIELGTNSDISINELSINGEELQLDEKHYSKENPYFIELFGLSKGFTMSFTIKEGESLDFYLIGKTFELPEEHSYTERPANMTTHGDYNMVLKSFRY</sequence>
<dbReference type="STRING" id="217031.ABB05_01845"/>